<reference evidence="2" key="1">
    <citation type="submission" date="2017-05" db="EMBL/GenBank/DDBJ databases">
        <title>Streptomyces olivochromogenes NBRC 3561 whole genome shotgun sequence.</title>
        <authorList>
            <person name="Dohra H."/>
            <person name="Kodani S."/>
        </authorList>
    </citation>
    <scope>NUCLEOTIDE SEQUENCE [LARGE SCALE GENOMIC DNA]</scope>
    <source>
        <strain evidence="2">NBRC 3561</strain>
    </source>
</reference>
<proteinExistence type="predicted"/>
<gene>
    <name evidence="1" type="ORF">SO3561_00911</name>
</gene>
<name>A0A250V5Q0_STROL</name>
<sequence length="51" mass="5436">MVGDAARVGRSLARLADLGFREVVSTPSGPDVARELRAFATAHQQRSAANR</sequence>
<comment type="caution">
    <text evidence="1">The sequence shown here is derived from an EMBL/GenBank/DDBJ whole genome shotgun (WGS) entry which is preliminary data.</text>
</comment>
<organism evidence="1 2">
    <name type="scientific">Streptomyces olivochromogenes</name>
    <dbReference type="NCBI Taxonomy" id="1963"/>
    <lineage>
        <taxon>Bacteria</taxon>
        <taxon>Bacillati</taxon>
        <taxon>Actinomycetota</taxon>
        <taxon>Actinomycetes</taxon>
        <taxon>Kitasatosporales</taxon>
        <taxon>Streptomycetaceae</taxon>
        <taxon>Streptomyces</taxon>
    </lineage>
</organism>
<dbReference type="AlphaFoldDB" id="A0A250V5Q0"/>
<protein>
    <submittedName>
        <fullName evidence="1">Uncharacterized protein</fullName>
    </submittedName>
</protein>
<evidence type="ECO:0000313" key="2">
    <source>
        <dbReference type="Proteomes" id="UP000217446"/>
    </source>
</evidence>
<dbReference type="EMBL" id="BDQI01000001">
    <property type="protein sequence ID" value="GAX49422.1"/>
    <property type="molecule type" value="Genomic_DNA"/>
</dbReference>
<dbReference type="RefSeq" id="WP_201264236.1">
    <property type="nucleotide sequence ID" value="NZ_BDQI01000001.1"/>
</dbReference>
<accession>A0A250V5Q0</accession>
<keyword evidence="2" id="KW-1185">Reference proteome</keyword>
<dbReference type="Proteomes" id="UP000217446">
    <property type="component" value="Unassembled WGS sequence"/>
</dbReference>
<evidence type="ECO:0000313" key="1">
    <source>
        <dbReference type="EMBL" id="GAX49422.1"/>
    </source>
</evidence>